<dbReference type="EMBL" id="BOOZ01000079">
    <property type="protein sequence ID" value="GIJ13095.1"/>
    <property type="molecule type" value="Genomic_DNA"/>
</dbReference>
<evidence type="ECO:0000313" key="2">
    <source>
        <dbReference type="EMBL" id="GIJ13095.1"/>
    </source>
</evidence>
<dbReference type="Proteomes" id="UP000647017">
    <property type="component" value="Unassembled WGS sequence"/>
</dbReference>
<protein>
    <submittedName>
        <fullName evidence="2">Uncharacterized protein</fullName>
    </submittedName>
</protein>
<sequence>MLTGQAYGLLGQSGVTAVVPEGDCGPAGAAQRGRHPPVQVSEERRVPYGVGRHAAVLPHPATPARLDACHTGTEMPTPPLVSPP</sequence>
<reference evidence="2 3" key="1">
    <citation type="submission" date="2021-01" db="EMBL/GenBank/DDBJ databases">
        <title>Whole genome shotgun sequence of Verrucosispora andamanensis NBRC 109075.</title>
        <authorList>
            <person name="Komaki H."/>
            <person name="Tamura T."/>
        </authorList>
    </citation>
    <scope>NUCLEOTIDE SEQUENCE [LARGE SCALE GENOMIC DNA]</scope>
    <source>
        <strain evidence="2 3">NBRC 109075</strain>
    </source>
</reference>
<feature type="region of interest" description="Disordered" evidence="1">
    <location>
        <begin position="18"/>
        <end position="39"/>
    </location>
</feature>
<organism evidence="2 3">
    <name type="scientific">Micromonospora andamanensis</name>
    <dbReference type="NCBI Taxonomy" id="1287068"/>
    <lineage>
        <taxon>Bacteria</taxon>
        <taxon>Bacillati</taxon>
        <taxon>Actinomycetota</taxon>
        <taxon>Actinomycetes</taxon>
        <taxon>Micromonosporales</taxon>
        <taxon>Micromonosporaceae</taxon>
        <taxon>Micromonospora</taxon>
    </lineage>
</organism>
<evidence type="ECO:0000313" key="3">
    <source>
        <dbReference type="Proteomes" id="UP000647017"/>
    </source>
</evidence>
<feature type="region of interest" description="Disordered" evidence="1">
    <location>
        <begin position="54"/>
        <end position="84"/>
    </location>
</feature>
<gene>
    <name evidence="2" type="ORF">Van01_63090</name>
</gene>
<accession>A0ABQ4I5D1</accession>
<name>A0ABQ4I5D1_9ACTN</name>
<evidence type="ECO:0000256" key="1">
    <source>
        <dbReference type="SAM" id="MobiDB-lite"/>
    </source>
</evidence>
<proteinExistence type="predicted"/>
<comment type="caution">
    <text evidence="2">The sequence shown here is derived from an EMBL/GenBank/DDBJ whole genome shotgun (WGS) entry which is preliminary data.</text>
</comment>
<keyword evidence="3" id="KW-1185">Reference proteome</keyword>